<keyword evidence="3" id="KW-1185">Reference proteome</keyword>
<dbReference type="Proteomes" id="UP001497482">
    <property type="component" value="Chromosome 16"/>
</dbReference>
<reference evidence="2 3" key="1">
    <citation type="submission" date="2024-04" db="EMBL/GenBank/DDBJ databases">
        <authorList>
            <person name="Waldvogel A.-M."/>
            <person name="Schoenle A."/>
        </authorList>
    </citation>
    <scope>NUCLEOTIDE SEQUENCE [LARGE SCALE GENOMIC DNA]</scope>
</reference>
<organism evidence="2 3">
    <name type="scientific">Knipowitschia caucasica</name>
    <name type="common">Caucasian dwarf goby</name>
    <name type="synonym">Pomatoschistus caucasicus</name>
    <dbReference type="NCBI Taxonomy" id="637954"/>
    <lineage>
        <taxon>Eukaryota</taxon>
        <taxon>Metazoa</taxon>
        <taxon>Chordata</taxon>
        <taxon>Craniata</taxon>
        <taxon>Vertebrata</taxon>
        <taxon>Euteleostomi</taxon>
        <taxon>Actinopterygii</taxon>
        <taxon>Neopterygii</taxon>
        <taxon>Teleostei</taxon>
        <taxon>Neoteleostei</taxon>
        <taxon>Acanthomorphata</taxon>
        <taxon>Gobiaria</taxon>
        <taxon>Gobiiformes</taxon>
        <taxon>Gobioidei</taxon>
        <taxon>Gobiidae</taxon>
        <taxon>Gobiinae</taxon>
        <taxon>Knipowitschia</taxon>
    </lineage>
</organism>
<gene>
    <name evidence="2" type="ORF">KC01_LOCUS14550</name>
</gene>
<evidence type="ECO:0000313" key="2">
    <source>
        <dbReference type="EMBL" id="CAL1584177.1"/>
    </source>
</evidence>
<feature type="region of interest" description="Disordered" evidence="1">
    <location>
        <begin position="1"/>
        <end position="59"/>
    </location>
</feature>
<sequence length="132" mass="14591">MPHQTGRIVSSHGHRPPASTPEAATDNAEQSPLWETCASHDREVAQPSTGSGTREDEAAMQRTLGGRYIKKPLNACRIYRVRARGAIKQDAWQYQRRSANATTILGESMVARAIGGQRPSAVLRRKPECTRR</sequence>
<accession>A0AAV2K2R7</accession>
<name>A0AAV2K2R7_KNICA</name>
<evidence type="ECO:0000313" key="3">
    <source>
        <dbReference type="Proteomes" id="UP001497482"/>
    </source>
</evidence>
<evidence type="ECO:0000256" key="1">
    <source>
        <dbReference type="SAM" id="MobiDB-lite"/>
    </source>
</evidence>
<proteinExistence type="predicted"/>
<dbReference type="AlphaFoldDB" id="A0AAV2K2R7"/>
<dbReference type="EMBL" id="OZ035838">
    <property type="protein sequence ID" value="CAL1584177.1"/>
    <property type="molecule type" value="Genomic_DNA"/>
</dbReference>
<protein>
    <submittedName>
        <fullName evidence="2">Uncharacterized protein</fullName>
    </submittedName>
</protein>